<dbReference type="Proteomes" id="UP000437862">
    <property type="component" value="Chromosome"/>
</dbReference>
<evidence type="ECO:0000313" key="6">
    <source>
        <dbReference type="Proteomes" id="UP000437862"/>
    </source>
</evidence>
<evidence type="ECO:0000256" key="1">
    <source>
        <dbReference type="SAM" id="MobiDB-lite"/>
    </source>
</evidence>
<feature type="domain" description="DUF4124" evidence="2">
    <location>
        <begin position="8"/>
        <end position="56"/>
    </location>
</feature>
<accession>A0A562PI36</accession>
<dbReference type="Pfam" id="PF13511">
    <property type="entry name" value="DUF4124"/>
    <property type="match status" value="1"/>
</dbReference>
<evidence type="ECO:0000259" key="2">
    <source>
        <dbReference type="Pfam" id="PF13511"/>
    </source>
</evidence>
<dbReference type="InterPro" id="IPR025392">
    <property type="entry name" value="DUF4124"/>
</dbReference>
<dbReference type="RefSeq" id="WP_145879517.1">
    <property type="nucleotide sequence ID" value="NZ_CP046904.1"/>
</dbReference>
<dbReference type="AlphaFoldDB" id="A0A562PI36"/>
<protein>
    <submittedName>
        <fullName evidence="3">DUF4124 domain-containing protein</fullName>
    </submittedName>
    <submittedName>
        <fullName evidence="4">Uncharacterized protein DUF4124</fullName>
    </submittedName>
</protein>
<keyword evidence="6" id="KW-1185">Reference proteome</keyword>
<sequence length="139" mass="15594">MTRFSLTLMLVLALPAYGQVYKCTRDGKVTYSEAPCAGGAQSTLDVPAPSAAPDAPRELERLRRESKVLEKERHAREAVQAREEAQAGRQALRRREKCEQLQLARKWAEEDARRADPQAEEAARLKARRAAERYAAACK</sequence>
<evidence type="ECO:0000313" key="4">
    <source>
        <dbReference type="EMBL" id="TWI44038.1"/>
    </source>
</evidence>
<dbReference type="OrthoDB" id="8759931at2"/>
<dbReference type="EMBL" id="CP046904">
    <property type="protein sequence ID" value="QGZ37601.1"/>
    <property type="molecule type" value="Genomic_DNA"/>
</dbReference>
<reference evidence="4" key="2">
    <citation type="submission" date="2019-07" db="EMBL/GenBank/DDBJ databases">
        <authorList>
            <person name="Whitman W."/>
            <person name="Huntemann M."/>
            <person name="Clum A."/>
            <person name="Pillay M."/>
            <person name="Palaniappan K."/>
            <person name="Varghese N."/>
            <person name="Mikhailova N."/>
            <person name="Stamatis D."/>
            <person name="Reddy T."/>
            <person name="Daum C."/>
            <person name="Shapiro N."/>
            <person name="Ivanova N."/>
            <person name="Kyrpides N."/>
            <person name="Woyke T."/>
        </authorList>
    </citation>
    <scope>NUCLEOTIDE SEQUENCE</scope>
    <source>
        <strain evidence="4">CGMCC 1.10685</strain>
    </source>
</reference>
<proteinExistence type="predicted"/>
<gene>
    <name evidence="3" type="ORF">GO485_00065</name>
    <name evidence="4" type="ORF">IP92_04557</name>
</gene>
<name>A0A562PI36_9BURK</name>
<reference evidence="4 5" key="1">
    <citation type="journal article" date="2015" name="Stand. Genomic Sci.">
        <title>Genomic Encyclopedia of Bacterial and Archaeal Type Strains, Phase III: the genomes of soil and plant-associated and newly described type strains.</title>
        <authorList>
            <person name="Whitman W.B."/>
            <person name="Woyke T."/>
            <person name="Klenk H.P."/>
            <person name="Zhou Y."/>
            <person name="Lilburn T.G."/>
            <person name="Beck B.J."/>
            <person name="De Vos P."/>
            <person name="Vandamme P."/>
            <person name="Eisen J.A."/>
            <person name="Garrity G."/>
            <person name="Hugenholtz P."/>
            <person name="Kyrpides N.C."/>
        </authorList>
    </citation>
    <scope>NUCLEOTIDE SEQUENCE [LARGE SCALE GENOMIC DNA]</scope>
    <source>
        <strain evidence="4 5">CGMCC 1.10685</strain>
    </source>
</reference>
<feature type="region of interest" description="Disordered" evidence="1">
    <location>
        <begin position="69"/>
        <end position="96"/>
    </location>
</feature>
<dbReference type="Proteomes" id="UP000315112">
    <property type="component" value="Unassembled WGS sequence"/>
</dbReference>
<organism evidence="4 5">
    <name type="scientific">Pseudoduganella flava</name>
    <dbReference type="NCBI Taxonomy" id="871742"/>
    <lineage>
        <taxon>Bacteria</taxon>
        <taxon>Pseudomonadati</taxon>
        <taxon>Pseudomonadota</taxon>
        <taxon>Betaproteobacteria</taxon>
        <taxon>Burkholderiales</taxon>
        <taxon>Oxalobacteraceae</taxon>
        <taxon>Telluria group</taxon>
        <taxon>Pseudoduganella</taxon>
    </lineage>
</organism>
<reference evidence="3 6" key="3">
    <citation type="submission" date="2019-12" db="EMBL/GenBank/DDBJ databases">
        <title>Draft Genome Sequences of Six Type Strains of the Genus Massilia.</title>
        <authorList>
            <person name="Miess H."/>
            <person name="Frediansyah A."/>
            <person name="Goeker M."/>
            <person name="Gross H."/>
        </authorList>
    </citation>
    <scope>NUCLEOTIDE SEQUENCE [LARGE SCALE GENOMIC DNA]</scope>
    <source>
        <strain evidence="3 6">DSM 26639</strain>
    </source>
</reference>
<evidence type="ECO:0000313" key="3">
    <source>
        <dbReference type="EMBL" id="QGZ37601.1"/>
    </source>
</evidence>
<feature type="compositionally biased region" description="Basic and acidic residues" evidence="1">
    <location>
        <begin position="69"/>
        <end position="86"/>
    </location>
</feature>
<dbReference type="EMBL" id="VLKW01000010">
    <property type="protein sequence ID" value="TWI44038.1"/>
    <property type="molecule type" value="Genomic_DNA"/>
</dbReference>
<evidence type="ECO:0000313" key="5">
    <source>
        <dbReference type="Proteomes" id="UP000315112"/>
    </source>
</evidence>